<dbReference type="InterPro" id="IPR050464">
    <property type="entry name" value="Zeta_carotene_desat/Oxidored"/>
</dbReference>
<evidence type="ECO:0000313" key="2">
    <source>
        <dbReference type="EMBL" id="KEY72938.1"/>
    </source>
</evidence>
<dbReference type="Proteomes" id="UP000028045">
    <property type="component" value="Unassembled WGS sequence"/>
</dbReference>
<name>A0A084B5V9_STACB</name>
<protein>
    <recommendedName>
        <fullName evidence="4">Amine oxidase domain-containing protein</fullName>
    </recommendedName>
</protein>
<dbReference type="OrthoDB" id="68575at2759"/>
<dbReference type="Gene3D" id="3.30.70.1990">
    <property type="match status" value="1"/>
</dbReference>
<dbReference type="GO" id="GO:0016491">
    <property type="term" value="F:oxidoreductase activity"/>
    <property type="evidence" value="ECO:0007669"/>
    <property type="project" value="TreeGrafter"/>
</dbReference>
<evidence type="ECO:0000313" key="3">
    <source>
        <dbReference type="Proteomes" id="UP000028045"/>
    </source>
</evidence>
<evidence type="ECO:0000256" key="1">
    <source>
        <dbReference type="SAM" id="SignalP"/>
    </source>
</evidence>
<gene>
    <name evidence="2" type="ORF">S7711_07902</name>
</gene>
<dbReference type="EMBL" id="KL647970">
    <property type="protein sequence ID" value="KEY72938.1"/>
    <property type="molecule type" value="Genomic_DNA"/>
</dbReference>
<dbReference type="Gene3D" id="1.10.405.20">
    <property type="match status" value="1"/>
</dbReference>
<feature type="chain" id="PRO_5001771763" description="Amine oxidase domain-containing protein" evidence="1">
    <location>
        <begin position="21"/>
        <end position="474"/>
    </location>
</feature>
<dbReference type="Gene3D" id="3.50.50.60">
    <property type="entry name" value="FAD/NAD(P)-binding domain"/>
    <property type="match status" value="1"/>
</dbReference>
<dbReference type="InterPro" id="IPR036188">
    <property type="entry name" value="FAD/NAD-bd_sf"/>
</dbReference>
<keyword evidence="1" id="KW-0732">Signal</keyword>
<dbReference type="PANTHER" id="PTHR42923:SF26">
    <property type="entry name" value="FMN REDUCTASE LOT6, PUTATIVE (AFU_ORTHOLOGUE AFUA_7G06600)-RELATED"/>
    <property type="match status" value="1"/>
</dbReference>
<keyword evidence="3" id="KW-1185">Reference proteome</keyword>
<dbReference type="Pfam" id="PF13450">
    <property type="entry name" value="NAD_binding_8"/>
    <property type="match status" value="1"/>
</dbReference>
<proteinExistence type="predicted"/>
<dbReference type="AlphaFoldDB" id="A0A084B5V9"/>
<dbReference type="SUPFAM" id="SSF51905">
    <property type="entry name" value="FAD/NAD(P)-binding domain"/>
    <property type="match status" value="1"/>
</dbReference>
<sequence>MVLQHIILIGACLVASPAFAASSEEVARLINPSQYSKHNIIRRDVAVIGGGASGTYGAIALKDQGVSVMVVEKQDRMGGQVATYFEPTTGTPVDYGVQSYWNRSVTVQFFERFGIPPVVPRSGAGGNQYRDFSNGRSLPEFAPNSSLAGYSQQLNRWPSLHYGYNIPDPTPEDMLITYGEFITKYGLESEVWAMQPFLGGIANPSNVLDTVMLNMFIWFGRAFTDVALGDHVTTEKPYHYNSELYEKAQAELEEEDSVLLNAMVIAGDRNCRFGPGICLAVKTPSGIKLVLAKKLLITIPPVPWNMIPFGLDYNELSLYSKFNYSGYYAGLLTNSGLEAGVTLWNAGADTPYNLPILPSTYFFSPTNVPGIMMYWYGSPTMISEQEVQVAVTAEIRRLTGSATQTPQFLAFSDHSPFKLVVEAEDIAGGFYDDLLGLQGRKNTFYSGSAFVSHNSVVLWNYTANLVPDIITSLN</sequence>
<evidence type="ECO:0008006" key="4">
    <source>
        <dbReference type="Google" id="ProtNLM"/>
    </source>
</evidence>
<dbReference type="HOGENOM" id="CLU_028280_0_0_1"/>
<accession>A0A084B5V9</accession>
<dbReference type="PANTHER" id="PTHR42923">
    <property type="entry name" value="PROTOPORPHYRINOGEN OXIDASE"/>
    <property type="match status" value="1"/>
</dbReference>
<feature type="signal peptide" evidence="1">
    <location>
        <begin position="1"/>
        <end position="20"/>
    </location>
</feature>
<organism evidence="2 3">
    <name type="scientific">Stachybotrys chartarum (strain CBS 109288 / IBT 7711)</name>
    <name type="common">Toxic black mold</name>
    <name type="synonym">Stilbospora chartarum</name>
    <dbReference type="NCBI Taxonomy" id="1280523"/>
    <lineage>
        <taxon>Eukaryota</taxon>
        <taxon>Fungi</taxon>
        <taxon>Dikarya</taxon>
        <taxon>Ascomycota</taxon>
        <taxon>Pezizomycotina</taxon>
        <taxon>Sordariomycetes</taxon>
        <taxon>Hypocreomycetidae</taxon>
        <taxon>Hypocreales</taxon>
        <taxon>Stachybotryaceae</taxon>
        <taxon>Stachybotrys</taxon>
    </lineage>
</organism>
<reference evidence="2 3" key="1">
    <citation type="journal article" date="2014" name="BMC Genomics">
        <title>Comparative genome sequencing reveals chemotype-specific gene clusters in the toxigenic black mold Stachybotrys.</title>
        <authorList>
            <person name="Semeiks J."/>
            <person name="Borek D."/>
            <person name="Otwinowski Z."/>
            <person name="Grishin N.V."/>
        </authorList>
    </citation>
    <scope>NUCLEOTIDE SEQUENCE [LARGE SCALE GENOMIC DNA]</scope>
    <source>
        <strain evidence="3">CBS 109288 / IBT 7711</strain>
    </source>
</reference>